<dbReference type="SUPFAM" id="SSF58113">
    <property type="entry name" value="Apolipoprotein A-I"/>
    <property type="match status" value="1"/>
</dbReference>
<dbReference type="Proteomes" id="UP000681722">
    <property type="component" value="Unassembled WGS sequence"/>
</dbReference>
<sequence length="336" mass="38145">MASSTAKKSPCVTCGKAAGLFTCRGCAKDFCMRHVSEHRQTLGKQMDEVTLDHDQLRHMITQCTANSHCHPLLKQIDKWEQQSVDKIHQAAEDARQQLLTVVGKHMTYVTEALEQFKQQLSKARDDEEYFETDLEEWKKKLDRLKNDLTALSTISILEDDNLTPFVSKIIVTEARALVDFFERPTGDIQMKDSGQVIVHGQTSAHAAVRGRGEYSSGQHRFRFNIEQLGATKWVLFAVVSKNAPMQTNSYSTPSTYGWAGQDQVYINGVQSSYKSDMEMNDTLELLVDCDRQMVRLTNERTKSAHEMNVDVAKCSFPWQLSLNLHYSSDRVRILSG</sequence>
<keyword evidence="1" id="KW-0175">Coiled coil</keyword>
<organism evidence="2 4">
    <name type="scientific">Didymodactylos carnosus</name>
    <dbReference type="NCBI Taxonomy" id="1234261"/>
    <lineage>
        <taxon>Eukaryota</taxon>
        <taxon>Metazoa</taxon>
        <taxon>Spiralia</taxon>
        <taxon>Gnathifera</taxon>
        <taxon>Rotifera</taxon>
        <taxon>Eurotatoria</taxon>
        <taxon>Bdelloidea</taxon>
        <taxon>Philodinida</taxon>
        <taxon>Philodinidae</taxon>
        <taxon>Didymodactylos</taxon>
    </lineage>
</organism>
<dbReference type="Gene3D" id="2.60.120.920">
    <property type="match status" value="1"/>
</dbReference>
<evidence type="ECO:0000313" key="4">
    <source>
        <dbReference type="Proteomes" id="UP000663829"/>
    </source>
</evidence>
<reference evidence="2" key="1">
    <citation type="submission" date="2021-02" db="EMBL/GenBank/DDBJ databases">
        <authorList>
            <person name="Nowell W R."/>
        </authorList>
    </citation>
    <scope>NUCLEOTIDE SEQUENCE</scope>
</reference>
<name>A0A814VRL5_9BILA</name>
<evidence type="ECO:0000313" key="3">
    <source>
        <dbReference type="EMBL" id="CAF3956792.1"/>
    </source>
</evidence>
<dbReference type="Proteomes" id="UP000663829">
    <property type="component" value="Unassembled WGS sequence"/>
</dbReference>
<dbReference type="OrthoDB" id="10046879at2759"/>
<evidence type="ECO:0008006" key="5">
    <source>
        <dbReference type="Google" id="ProtNLM"/>
    </source>
</evidence>
<evidence type="ECO:0000256" key="1">
    <source>
        <dbReference type="SAM" id="Coils"/>
    </source>
</evidence>
<dbReference type="SUPFAM" id="SSF49899">
    <property type="entry name" value="Concanavalin A-like lectins/glucanases"/>
    <property type="match status" value="1"/>
</dbReference>
<proteinExistence type="predicted"/>
<keyword evidence="4" id="KW-1185">Reference proteome</keyword>
<evidence type="ECO:0000313" key="2">
    <source>
        <dbReference type="EMBL" id="CAF1192531.1"/>
    </source>
</evidence>
<comment type="caution">
    <text evidence="2">The sequence shown here is derived from an EMBL/GenBank/DDBJ whole genome shotgun (WGS) entry which is preliminary data.</text>
</comment>
<protein>
    <recommendedName>
        <fullName evidence="5">B box-type domain-containing protein</fullName>
    </recommendedName>
</protein>
<dbReference type="InterPro" id="IPR043136">
    <property type="entry name" value="B30.2/SPRY_sf"/>
</dbReference>
<gene>
    <name evidence="2" type="ORF">GPM918_LOCUS23283</name>
    <name evidence="3" type="ORF">SRO942_LOCUS23282</name>
</gene>
<dbReference type="AlphaFoldDB" id="A0A814VRL5"/>
<dbReference type="EMBL" id="CAJOBC010008260">
    <property type="protein sequence ID" value="CAF3956792.1"/>
    <property type="molecule type" value="Genomic_DNA"/>
</dbReference>
<dbReference type="InterPro" id="IPR013320">
    <property type="entry name" value="ConA-like_dom_sf"/>
</dbReference>
<feature type="coiled-coil region" evidence="1">
    <location>
        <begin position="127"/>
        <end position="154"/>
    </location>
</feature>
<dbReference type="EMBL" id="CAJNOQ010008259">
    <property type="protein sequence ID" value="CAF1192531.1"/>
    <property type="molecule type" value="Genomic_DNA"/>
</dbReference>
<accession>A0A814VRL5</accession>